<sequence>MRKTVKTLGITAALAVMIPFSAYAATTSGSVSPSESATAAPVDKGHRGFGPELSGRGAVGEEVLELLKLDKDAYREKAKSGLTLGEIADQQGVSRDSLKSALTAAYNRQLEERKQQFAEGLDAMIDAKPHTGGELGHKGGKIGAGDLTAIAEALGLTADELKAQLKEGKSLADVAGDKGVDVQKLVDAQKTAIEKRVGEALQAGEITQEQADKRLAEAGEQAERIVNGGFRFGGGERGHGGFGKHVKPGEASDSAAE</sequence>
<name>A0A3D9IPI7_9BACL</name>
<protein>
    <recommendedName>
        <fullName evidence="5">LysM domain-containing protein</fullName>
    </recommendedName>
</protein>
<proteinExistence type="predicted"/>
<dbReference type="RefSeq" id="WP_116063661.1">
    <property type="nucleotide sequence ID" value="NZ_QRDZ01000025.1"/>
</dbReference>
<keyword evidence="2" id="KW-0732">Signal</keyword>
<evidence type="ECO:0000256" key="2">
    <source>
        <dbReference type="SAM" id="SignalP"/>
    </source>
</evidence>
<evidence type="ECO:0000313" key="4">
    <source>
        <dbReference type="Proteomes" id="UP000256977"/>
    </source>
</evidence>
<gene>
    <name evidence="3" type="ORF">DFP98_12595</name>
</gene>
<organism evidence="3 4">
    <name type="scientific">Cohnella phaseoli</name>
    <dbReference type="NCBI Taxonomy" id="456490"/>
    <lineage>
        <taxon>Bacteria</taxon>
        <taxon>Bacillati</taxon>
        <taxon>Bacillota</taxon>
        <taxon>Bacilli</taxon>
        <taxon>Bacillales</taxon>
        <taxon>Paenibacillaceae</taxon>
        <taxon>Cohnella</taxon>
    </lineage>
</organism>
<evidence type="ECO:0000313" key="3">
    <source>
        <dbReference type="EMBL" id="RED63548.1"/>
    </source>
</evidence>
<keyword evidence="4" id="KW-1185">Reference proteome</keyword>
<accession>A0A3D9IPI7</accession>
<comment type="caution">
    <text evidence="3">The sequence shown here is derived from an EMBL/GenBank/DDBJ whole genome shotgun (WGS) entry which is preliminary data.</text>
</comment>
<feature type="chain" id="PRO_5017605276" description="LysM domain-containing protein" evidence="2">
    <location>
        <begin position="25"/>
        <end position="257"/>
    </location>
</feature>
<evidence type="ECO:0000256" key="1">
    <source>
        <dbReference type="SAM" id="MobiDB-lite"/>
    </source>
</evidence>
<feature type="region of interest" description="Disordered" evidence="1">
    <location>
        <begin position="228"/>
        <end position="257"/>
    </location>
</feature>
<evidence type="ECO:0008006" key="5">
    <source>
        <dbReference type="Google" id="ProtNLM"/>
    </source>
</evidence>
<feature type="region of interest" description="Disordered" evidence="1">
    <location>
        <begin position="28"/>
        <end position="54"/>
    </location>
</feature>
<dbReference type="EMBL" id="QRDZ01000025">
    <property type="protein sequence ID" value="RED63548.1"/>
    <property type="molecule type" value="Genomic_DNA"/>
</dbReference>
<dbReference type="OrthoDB" id="2376193at2"/>
<dbReference type="AlphaFoldDB" id="A0A3D9IPI7"/>
<feature type="compositionally biased region" description="Polar residues" evidence="1">
    <location>
        <begin position="28"/>
        <end position="37"/>
    </location>
</feature>
<feature type="signal peptide" evidence="2">
    <location>
        <begin position="1"/>
        <end position="24"/>
    </location>
</feature>
<dbReference type="Proteomes" id="UP000256977">
    <property type="component" value="Unassembled WGS sequence"/>
</dbReference>
<reference evidence="3 4" key="1">
    <citation type="submission" date="2018-07" db="EMBL/GenBank/DDBJ databases">
        <title>Genomic Encyclopedia of Type Strains, Phase III (KMG-III): the genomes of soil and plant-associated and newly described type strains.</title>
        <authorList>
            <person name="Whitman W."/>
        </authorList>
    </citation>
    <scope>NUCLEOTIDE SEQUENCE [LARGE SCALE GENOMIC DNA]</scope>
    <source>
        <strain evidence="3 4">CECT 7287</strain>
    </source>
</reference>